<gene>
    <name evidence="3" type="ORF">GCM10007140_24590</name>
</gene>
<evidence type="ECO:0000256" key="2">
    <source>
        <dbReference type="SAM" id="Phobius"/>
    </source>
</evidence>
<feature type="compositionally biased region" description="Polar residues" evidence="1">
    <location>
        <begin position="52"/>
        <end position="61"/>
    </location>
</feature>
<reference evidence="3" key="1">
    <citation type="journal article" date="2014" name="Int. J. Syst. Evol. Microbiol.">
        <title>Complete genome sequence of Corynebacterium casei LMG S-19264T (=DSM 44701T), isolated from a smear-ripened cheese.</title>
        <authorList>
            <consortium name="US DOE Joint Genome Institute (JGI-PGF)"/>
            <person name="Walter F."/>
            <person name="Albersmeier A."/>
            <person name="Kalinowski J."/>
            <person name="Ruckert C."/>
        </authorList>
    </citation>
    <scope>NUCLEOTIDE SEQUENCE</scope>
    <source>
        <strain evidence="3">CGMCC 1.12698</strain>
    </source>
</reference>
<dbReference type="EMBL" id="BMFK01000002">
    <property type="protein sequence ID" value="GGE73807.1"/>
    <property type="molecule type" value="Genomic_DNA"/>
</dbReference>
<dbReference type="NCBIfam" id="NF041554">
    <property type="entry name" value="SA1362_fam"/>
    <property type="match status" value="1"/>
</dbReference>
<name>A0A917EQN8_9BACI</name>
<feature type="compositionally biased region" description="Basic residues" evidence="1">
    <location>
        <begin position="116"/>
        <end position="125"/>
    </location>
</feature>
<keyword evidence="2" id="KW-0812">Transmembrane</keyword>
<feature type="region of interest" description="Disordered" evidence="1">
    <location>
        <begin position="52"/>
        <end position="88"/>
    </location>
</feature>
<dbReference type="AlphaFoldDB" id="A0A917EQN8"/>
<accession>A0A917EQN8</accession>
<comment type="caution">
    <text evidence="3">The sequence shown here is derived from an EMBL/GenBank/DDBJ whole genome shotgun (WGS) entry which is preliminary data.</text>
</comment>
<evidence type="ECO:0000256" key="1">
    <source>
        <dbReference type="SAM" id="MobiDB-lite"/>
    </source>
</evidence>
<proteinExistence type="predicted"/>
<keyword evidence="4" id="KW-1185">Reference proteome</keyword>
<feature type="region of interest" description="Disordered" evidence="1">
    <location>
        <begin position="101"/>
        <end position="125"/>
    </location>
</feature>
<dbReference type="Proteomes" id="UP000605259">
    <property type="component" value="Unassembled WGS sequence"/>
</dbReference>
<dbReference type="InterPro" id="IPR048110">
    <property type="entry name" value="SA1362/YqhP-like"/>
</dbReference>
<sequence length="125" mass="13623">MSNRLFTPIVLTIIGLAILGIASNPTGLLKQVATIAIIVLVFYLLYKMFTQSSSRGNNGKSGYNRAARKSAKKYASSTKQEGNASKKVAPIQLLNPKASTIKKRKQTHLTVIEGKKGKKKDRASF</sequence>
<evidence type="ECO:0000313" key="3">
    <source>
        <dbReference type="EMBL" id="GGE73807.1"/>
    </source>
</evidence>
<evidence type="ECO:0000313" key="4">
    <source>
        <dbReference type="Proteomes" id="UP000605259"/>
    </source>
</evidence>
<keyword evidence="2" id="KW-0472">Membrane</keyword>
<dbReference type="RefSeq" id="WP_188388793.1">
    <property type="nucleotide sequence ID" value="NZ_BMFK01000002.1"/>
</dbReference>
<reference evidence="3" key="2">
    <citation type="submission" date="2020-09" db="EMBL/GenBank/DDBJ databases">
        <authorList>
            <person name="Sun Q."/>
            <person name="Zhou Y."/>
        </authorList>
    </citation>
    <scope>NUCLEOTIDE SEQUENCE</scope>
    <source>
        <strain evidence="3">CGMCC 1.12698</strain>
    </source>
</reference>
<feature type="transmembrane region" description="Helical" evidence="2">
    <location>
        <begin position="5"/>
        <end position="22"/>
    </location>
</feature>
<keyword evidence="2" id="KW-1133">Transmembrane helix</keyword>
<protein>
    <submittedName>
        <fullName evidence="3">Membrane protein</fullName>
    </submittedName>
</protein>
<feature type="transmembrane region" description="Helical" evidence="2">
    <location>
        <begin position="28"/>
        <end position="46"/>
    </location>
</feature>
<organism evidence="3 4">
    <name type="scientific">Priestia taiwanensis</name>
    <dbReference type="NCBI Taxonomy" id="1347902"/>
    <lineage>
        <taxon>Bacteria</taxon>
        <taxon>Bacillati</taxon>
        <taxon>Bacillota</taxon>
        <taxon>Bacilli</taxon>
        <taxon>Bacillales</taxon>
        <taxon>Bacillaceae</taxon>
        <taxon>Priestia</taxon>
    </lineage>
</organism>